<dbReference type="InterPro" id="IPR050297">
    <property type="entry name" value="LipidA_mod_glycosyltrf_83"/>
</dbReference>
<proteinExistence type="predicted"/>
<feature type="transmembrane region" description="Helical" evidence="8">
    <location>
        <begin position="396"/>
        <end position="415"/>
    </location>
</feature>
<feature type="transmembrane region" description="Helical" evidence="8">
    <location>
        <begin position="88"/>
        <end position="106"/>
    </location>
</feature>
<keyword evidence="3" id="KW-0328">Glycosyltransferase</keyword>
<reference evidence="10" key="1">
    <citation type="submission" date="2020-10" db="EMBL/GenBank/DDBJ databases">
        <authorList>
            <person name="Gilroy R."/>
        </authorList>
    </citation>
    <scope>NUCLEOTIDE SEQUENCE</scope>
    <source>
        <strain evidence="10">CHK160-1198</strain>
    </source>
</reference>
<comment type="subcellular location">
    <subcellularLocation>
        <location evidence="1">Cell membrane</location>
        <topology evidence="1">Multi-pass membrane protein</topology>
    </subcellularLocation>
</comment>
<dbReference type="GO" id="GO:0005886">
    <property type="term" value="C:plasma membrane"/>
    <property type="evidence" value="ECO:0007669"/>
    <property type="project" value="UniProtKB-SubCell"/>
</dbReference>
<gene>
    <name evidence="10" type="ORF">IAB06_05780</name>
</gene>
<dbReference type="InterPro" id="IPR038731">
    <property type="entry name" value="RgtA/B/C-like"/>
</dbReference>
<feature type="transmembrane region" description="Helical" evidence="8">
    <location>
        <begin position="279"/>
        <end position="300"/>
    </location>
</feature>
<evidence type="ECO:0000256" key="4">
    <source>
        <dbReference type="ARBA" id="ARBA00022679"/>
    </source>
</evidence>
<evidence type="ECO:0000256" key="7">
    <source>
        <dbReference type="ARBA" id="ARBA00023136"/>
    </source>
</evidence>
<evidence type="ECO:0000256" key="3">
    <source>
        <dbReference type="ARBA" id="ARBA00022676"/>
    </source>
</evidence>
<keyword evidence="6 8" id="KW-1133">Transmembrane helix</keyword>
<protein>
    <submittedName>
        <fullName evidence="10">Glycosyltransferase family 39 protein</fullName>
    </submittedName>
</protein>
<evidence type="ECO:0000256" key="1">
    <source>
        <dbReference type="ARBA" id="ARBA00004651"/>
    </source>
</evidence>
<evidence type="ECO:0000313" key="11">
    <source>
        <dbReference type="Proteomes" id="UP000824099"/>
    </source>
</evidence>
<keyword evidence="4" id="KW-0808">Transferase</keyword>
<dbReference type="PANTHER" id="PTHR33908">
    <property type="entry name" value="MANNOSYLTRANSFERASE YKCB-RELATED"/>
    <property type="match status" value="1"/>
</dbReference>
<dbReference type="GO" id="GO:0016763">
    <property type="term" value="F:pentosyltransferase activity"/>
    <property type="evidence" value="ECO:0007669"/>
    <property type="project" value="TreeGrafter"/>
</dbReference>
<sequence>MSKRIQAFLLFILIAFNLFYALAEVPLFDPDEPVYAETAKEMIKFGDYLSPRIYNEFWFDKPPLYYWLVAGVYNVFGLSDAGARIPSALLGLGTVIMLYYSVRKLFDEDVAFWSALVLGTSLEFFYLGKAAVTDMTLLFFLTGALLAFLQDKYLVMYLLMGFATLTKGPIGLVLPGAVIFLYLLFVGDFKKIRHMQVPLGIAIYLLVAAPWYYLMYATHGQVFIDTFLGFHNVTRFTTPEHPNRVLWYYYLPVVIIGLFPWTGLLFDSLKKSITSSSGLAFKNMIFMHIWWIFVLLFFSISQTKLVSYIFPLFPPLAIIIGWNIVRISRERFLRLKYLNGMLCFAFLLSFAIACYVGSDLLPELAVSGKVFAGIVTIIACGILLAFTYYKDILLAAWLQALAGILTMIVAFSFLLPPISDRFSVKSVANYYLENVDQREDVYVDKFLRPGFMYYTELPGEELRPDTQDFSALFKVQRTRYVVVRGLEYRRLRDVDNSRMQTIYLKDDIYLLKID</sequence>
<feature type="transmembrane region" description="Helical" evidence="8">
    <location>
        <begin position="370"/>
        <end position="389"/>
    </location>
</feature>
<dbReference type="GO" id="GO:0010041">
    <property type="term" value="P:response to iron(III) ion"/>
    <property type="evidence" value="ECO:0007669"/>
    <property type="project" value="TreeGrafter"/>
</dbReference>
<comment type="caution">
    <text evidence="10">The sequence shown here is derived from an EMBL/GenBank/DDBJ whole genome shotgun (WGS) entry which is preliminary data.</text>
</comment>
<dbReference type="GO" id="GO:0009103">
    <property type="term" value="P:lipopolysaccharide biosynthetic process"/>
    <property type="evidence" value="ECO:0007669"/>
    <property type="project" value="UniProtKB-ARBA"/>
</dbReference>
<evidence type="ECO:0000256" key="6">
    <source>
        <dbReference type="ARBA" id="ARBA00022989"/>
    </source>
</evidence>
<feature type="transmembrane region" description="Helical" evidence="8">
    <location>
        <begin position="337"/>
        <end position="358"/>
    </location>
</feature>
<feature type="transmembrane region" description="Helical" evidence="8">
    <location>
        <begin position="112"/>
        <end position="128"/>
    </location>
</feature>
<keyword evidence="5 8" id="KW-0812">Transmembrane</keyword>
<accession>A0A9D1SLZ4</accession>
<reference evidence="10" key="2">
    <citation type="journal article" date="2021" name="PeerJ">
        <title>Extensive microbial diversity within the chicken gut microbiome revealed by metagenomics and culture.</title>
        <authorList>
            <person name="Gilroy R."/>
            <person name="Ravi A."/>
            <person name="Getino M."/>
            <person name="Pursley I."/>
            <person name="Horton D.L."/>
            <person name="Alikhan N.F."/>
            <person name="Baker D."/>
            <person name="Gharbi K."/>
            <person name="Hall N."/>
            <person name="Watson M."/>
            <person name="Adriaenssens E.M."/>
            <person name="Foster-Nyarko E."/>
            <person name="Jarju S."/>
            <person name="Secka A."/>
            <person name="Antonio M."/>
            <person name="Oren A."/>
            <person name="Chaudhuri R.R."/>
            <person name="La Ragione R."/>
            <person name="Hildebrand F."/>
            <person name="Pallen M.J."/>
        </authorList>
    </citation>
    <scope>NUCLEOTIDE SEQUENCE</scope>
    <source>
        <strain evidence="10">CHK160-1198</strain>
    </source>
</reference>
<keyword evidence="2" id="KW-1003">Cell membrane</keyword>
<evidence type="ECO:0000256" key="2">
    <source>
        <dbReference type="ARBA" id="ARBA00022475"/>
    </source>
</evidence>
<evidence type="ECO:0000259" key="9">
    <source>
        <dbReference type="Pfam" id="PF13231"/>
    </source>
</evidence>
<feature type="transmembrane region" description="Helical" evidence="8">
    <location>
        <begin position="197"/>
        <end position="214"/>
    </location>
</feature>
<dbReference type="PANTHER" id="PTHR33908:SF3">
    <property type="entry name" value="UNDECAPRENYL PHOSPHATE-ALPHA-4-AMINO-4-DEOXY-L-ARABINOSE ARABINOSYL TRANSFERASE"/>
    <property type="match status" value="1"/>
</dbReference>
<keyword evidence="7 8" id="KW-0472">Membrane</keyword>
<evidence type="ECO:0000256" key="8">
    <source>
        <dbReference type="SAM" id="Phobius"/>
    </source>
</evidence>
<dbReference type="Pfam" id="PF13231">
    <property type="entry name" value="PMT_2"/>
    <property type="match status" value="1"/>
</dbReference>
<organism evidence="10 11">
    <name type="scientific">Candidatus Avacidaminococcus intestinavium</name>
    <dbReference type="NCBI Taxonomy" id="2840684"/>
    <lineage>
        <taxon>Bacteria</taxon>
        <taxon>Bacillati</taxon>
        <taxon>Bacillota</taxon>
        <taxon>Negativicutes</taxon>
        <taxon>Acidaminococcales</taxon>
        <taxon>Acidaminococcaceae</taxon>
        <taxon>Acidaminococcaceae incertae sedis</taxon>
        <taxon>Candidatus Avacidaminococcus</taxon>
    </lineage>
</organism>
<evidence type="ECO:0000313" key="10">
    <source>
        <dbReference type="EMBL" id="HIU64523.1"/>
    </source>
</evidence>
<evidence type="ECO:0000256" key="5">
    <source>
        <dbReference type="ARBA" id="ARBA00022692"/>
    </source>
</evidence>
<dbReference type="AlphaFoldDB" id="A0A9D1SLZ4"/>
<feature type="domain" description="Glycosyltransferase RgtA/B/C/D-like" evidence="9">
    <location>
        <begin position="60"/>
        <end position="213"/>
    </location>
</feature>
<feature type="transmembrane region" description="Helical" evidence="8">
    <location>
        <begin position="247"/>
        <end position="267"/>
    </location>
</feature>
<feature type="transmembrane region" description="Helical" evidence="8">
    <location>
        <begin position="306"/>
        <end position="325"/>
    </location>
</feature>
<feature type="transmembrane region" description="Helical" evidence="8">
    <location>
        <begin position="168"/>
        <end position="185"/>
    </location>
</feature>
<dbReference type="Proteomes" id="UP000824099">
    <property type="component" value="Unassembled WGS sequence"/>
</dbReference>
<name>A0A9D1SLZ4_9FIRM</name>
<dbReference type="EMBL" id="DVNI01000095">
    <property type="protein sequence ID" value="HIU64523.1"/>
    <property type="molecule type" value="Genomic_DNA"/>
</dbReference>